<accession>A0A1H1A9Y3</accession>
<dbReference type="Proteomes" id="UP000199627">
    <property type="component" value="Unassembled WGS sequence"/>
</dbReference>
<dbReference type="EMBL" id="FNKL01000002">
    <property type="protein sequence ID" value="SDQ36086.1"/>
    <property type="molecule type" value="Genomic_DNA"/>
</dbReference>
<feature type="signal peptide" evidence="1">
    <location>
        <begin position="1"/>
        <end position="20"/>
    </location>
</feature>
<reference evidence="3" key="1">
    <citation type="submission" date="2016-10" db="EMBL/GenBank/DDBJ databases">
        <authorList>
            <person name="Varghese N."/>
            <person name="Submissions S."/>
        </authorList>
    </citation>
    <scope>NUCLEOTIDE SEQUENCE [LARGE SCALE GENOMIC DNA]</scope>
    <source>
        <strain evidence="3">DSM 17072</strain>
    </source>
</reference>
<proteinExistence type="predicted"/>
<keyword evidence="3" id="KW-1185">Reference proteome</keyword>
<evidence type="ECO:0000313" key="2">
    <source>
        <dbReference type="EMBL" id="SDQ36086.1"/>
    </source>
</evidence>
<dbReference type="OrthoDB" id="1232270at2"/>
<evidence type="ECO:0008006" key="4">
    <source>
        <dbReference type="Google" id="ProtNLM"/>
    </source>
</evidence>
<dbReference type="RefSeq" id="WP_089754834.1">
    <property type="nucleotide sequence ID" value="NZ_FNKL01000002.1"/>
</dbReference>
<gene>
    <name evidence="2" type="ORF">SAMN05421664_1312</name>
</gene>
<evidence type="ECO:0000313" key="3">
    <source>
        <dbReference type="Proteomes" id="UP000199627"/>
    </source>
</evidence>
<dbReference type="AlphaFoldDB" id="A0A1H1A9Y3"/>
<organism evidence="2 3">
    <name type="scientific">Chryseobacterium soldanellicola</name>
    <dbReference type="NCBI Taxonomy" id="311333"/>
    <lineage>
        <taxon>Bacteria</taxon>
        <taxon>Pseudomonadati</taxon>
        <taxon>Bacteroidota</taxon>
        <taxon>Flavobacteriia</taxon>
        <taxon>Flavobacteriales</taxon>
        <taxon>Weeksellaceae</taxon>
        <taxon>Chryseobacterium group</taxon>
        <taxon>Chryseobacterium</taxon>
    </lineage>
</organism>
<dbReference type="STRING" id="311333.SAMN05421664_1312"/>
<sequence length="310" mass="34774">MKRFLYFILLLAGFSSIHSCKDMLDEDGNPLIDLNNNTGLNGPRALYREITDADTLAEYHYNGLAMTKVLTPGIEDRSVTDVMYSGDKVSKISYRGHLDGDKDGDPDIDSTSYTQLFTYGNSGKLESISENRETIIIDLTPTPPTVTIRKTKTLYKLTYSTTTDKLEKIVMQTGEEVPAVPFEYKNYSETTYTYTGDNVTKVLRNYGPMTGGSVFGAPVSKYSYEFSNYDDRISPFSLLPFAYKISRILSASETNDSESFILSPNSPKRMAITDLVPPVPTPTVFSTDYNYDVQTYMTKGFGVNYIYKPL</sequence>
<name>A0A1H1A9Y3_9FLAO</name>
<keyword evidence="1" id="KW-0732">Signal</keyword>
<evidence type="ECO:0000256" key="1">
    <source>
        <dbReference type="SAM" id="SignalP"/>
    </source>
</evidence>
<protein>
    <recommendedName>
        <fullName evidence="4">YD repeat-containing protein</fullName>
    </recommendedName>
</protein>
<feature type="chain" id="PRO_5011655985" description="YD repeat-containing protein" evidence="1">
    <location>
        <begin position="21"/>
        <end position="310"/>
    </location>
</feature>